<feature type="chain" id="PRO_5046708340" evidence="1">
    <location>
        <begin position="21"/>
        <end position="181"/>
    </location>
</feature>
<keyword evidence="3" id="KW-1185">Reference proteome</keyword>
<gene>
    <name evidence="2" type="ORF">R5W23_005562</name>
</gene>
<proteinExistence type="predicted"/>
<name>A0ABU5EUY7_9BACT</name>
<feature type="signal peptide" evidence="1">
    <location>
        <begin position="1"/>
        <end position="20"/>
    </location>
</feature>
<evidence type="ECO:0000313" key="3">
    <source>
        <dbReference type="Proteomes" id="UP001272242"/>
    </source>
</evidence>
<dbReference type="EMBL" id="JAXBLV010000034">
    <property type="protein sequence ID" value="MDY3558447.1"/>
    <property type="molecule type" value="Genomic_DNA"/>
</dbReference>
<evidence type="ECO:0000256" key="1">
    <source>
        <dbReference type="SAM" id="SignalP"/>
    </source>
</evidence>
<dbReference type="RefSeq" id="WP_261188230.1">
    <property type="nucleotide sequence ID" value="NZ_JAXBLV010000034.1"/>
</dbReference>
<protein>
    <submittedName>
        <fullName evidence="2">Uncharacterized protein</fullName>
    </submittedName>
</protein>
<comment type="caution">
    <text evidence="2">The sequence shown here is derived from an EMBL/GenBank/DDBJ whole genome shotgun (WGS) entry which is preliminary data.</text>
</comment>
<dbReference type="Proteomes" id="UP001272242">
    <property type="component" value="Unassembled WGS sequence"/>
</dbReference>
<evidence type="ECO:0000313" key="2">
    <source>
        <dbReference type="EMBL" id="MDY3558447.1"/>
    </source>
</evidence>
<accession>A0ABU5EUY7</accession>
<keyword evidence="1" id="KW-0732">Signal</keyword>
<reference evidence="3" key="1">
    <citation type="journal article" date="2023" name="Mar. Drugs">
        <title>Gemmata algarum, a Novel Planctomycete Isolated from an Algal Mat, Displays Antimicrobial Activity.</title>
        <authorList>
            <person name="Kumar G."/>
            <person name="Kallscheuer N."/>
            <person name="Kashif M."/>
            <person name="Ahamad S."/>
            <person name="Jagadeeshwari U."/>
            <person name="Pannikurungottu S."/>
            <person name="Haufschild T."/>
            <person name="Kabuu M."/>
            <person name="Sasikala C."/>
            <person name="Jogler C."/>
            <person name="Ramana C."/>
        </authorList>
    </citation>
    <scope>NUCLEOTIDE SEQUENCE [LARGE SCALE GENOMIC DNA]</scope>
    <source>
        <strain evidence="3">JC673</strain>
    </source>
</reference>
<sequence length="181" mass="19416">MARWAYITAVFVALAAWAGAQGPGTASASLSPADQLRLLKANGLLIDNLVDHGIQLSRADTPEDRAQQCHKAARVLANAAQHAADKQEAERVAELTGLFHNVVRDALLPTLADGNRLVTPGSPSERKLLETHAALVQDVRDLKAAIPATGKVAENDRVRAELKKLNELGEMKLPASRRPND</sequence>
<organism evidence="2 3">
    <name type="scientific">Gemmata algarum</name>
    <dbReference type="NCBI Taxonomy" id="2975278"/>
    <lineage>
        <taxon>Bacteria</taxon>
        <taxon>Pseudomonadati</taxon>
        <taxon>Planctomycetota</taxon>
        <taxon>Planctomycetia</taxon>
        <taxon>Gemmatales</taxon>
        <taxon>Gemmataceae</taxon>
        <taxon>Gemmata</taxon>
    </lineage>
</organism>